<protein>
    <recommendedName>
        <fullName evidence="2">histidine kinase</fullName>
        <ecNumber evidence="2">2.7.13.3</ecNumber>
    </recommendedName>
</protein>
<sequence>MDASGSTVRDRTVDGLLVLLAAAGGWWAVRSRADVLPVAPTWLLQLDIVAGAVGCLALAGRRRRPLVVAALLIGLSTFAESLWVALLIALFTVAVRTPALATAVVFVGSVLALGVLQTLRPEPTLPWWGVLAFLVAVHVAVVVWGLLVRSRGQLIASLRDRAAAAEVEARLRAEQAQHEARETLAREMHDVLGHRLSLLSVHAGAMTYHRDASREELDRAAEVVRENAHRALQDLREVIGVLRAPVGELPTPGVADVPGLVEEAVRAGTPVELRDDAGVTTAGPAVGSAVGRTLYRLVQEGLTNVRAHAAGAAVVVRITGEPGDHLAVEVVNTRPSGPPGRAGSGNGLRGLAERAALIGGRLEHGPTDAGGWRVGMWLPWPT</sequence>
<feature type="transmembrane region" description="Helical" evidence="9">
    <location>
        <begin position="66"/>
        <end position="93"/>
    </location>
</feature>
<comment type="catalytic activity">
    <reaction evidence="1">
        <text>ATP + protein L-histidine = ADP + protein N-phospho-L-histidine.</text>
        <dbReference type="EC" id="2.7.13.3"/>
    </reaction>
</comment>
<reference evidence="11 12" key="1">
    <citation type="submission" date="2020-11" db="EMBL/GenBank/DDBJ databases">
        <title>Pseudonocardia abyssalis sp. nov. and Pseudonocardia oceani sp. nov., description and phylogenomic analysis of two novel actinomycetes isolated from the deep Southern Ocean.</title>
        <authorList>
            <person name="Parra J."/>
        </authorList>
    </citation>
    <scope>NUCLEOTIDE SEQUENCE [LARGE SCALE GENOMIC DNA]</scope>
    <source>
        <strain evidence="12">KRD185</strain>
    </source>
</reference>
<feature type="transmembrane region" description="Helical" evidence="9">
    <location>
        <begin position="128"/>
        <end position="147"/>
    </location>
</feature>
<dbReference type="InterPro" id="IPR011712">
    <property type="entry name" value="Sig_transdc_His_kin_sub3_dim/P"/>
</dbReference>
<evidence type="ECO:0000313" key="12">
    <source>
        <dbReference type="Proteomes" id="UP000694300"/>
    </source>
</evidence>
<dbReference type="PANTHER" id="PTHR24421:SF10">
    <property type="entry name" value="NITRATE_NITRITE SENSOR PROTEIN NARQ"/>
    <property type="match status" value="1"/>
</dbReference>
<feature type="transmembrane region" description="Helical" evidence="9">
    <location>
        <begin position="99"/>
        <end position="116"/>
    </location>
</feature>
<dbReference type="Pfam" id="PF07730">
    <property type="entry name" value="HisKA_3"/>
    <property type="match status" value="1"/>
</dbReference>
<proteinExistence type="predicted"/>
<dbReference type="Proteomes" id="UP000694300">
    <property type="component" value="Unassembled WGS sequence"/>
</dbReference>
<dbReference type="GO" id="GO:0016301">
    <property type="term" value="F:kinase activity"/>
    <property type="evidence" value="ECO:0007669"/>
    <property type="project" value="UniProtKB-KW"/>
</dbReference>
<organism evidence="11 12">
    <name type="scientific">Pseudonocardia oceani</name>
    <dbReference type="NCBI Taxonomy" id="2792013"/>
    <lineage>
        <taxon>Bacteria</taxon>
        <taxon>Bacillati</taxon>
        <taxon>Actinomycetota</taxon>
        <taxon>Actinomycetes</taxon>
        <taxon>Pseudonocardiales</taxon>
        <taxon>Pseudonocardiaceae</taxon>
        <taxon>Pseudonocardia</taxon>
    </lineage>
</organism>
<gene>
    <name evidence="11" type="ORF">I4I82_19830</name>
</gene>
<feature type="domain" description="Signal transduction histidine kinase subgroup 3 dimerisation and phosphoacceptor" evidence="10">
    <location>
        <begin position="181"/>
        <end position="245"/>
    </location>
</feature>
<keyword evidence="8" id="KW-0902">Two-component regulatory system</keyword>
<keyword evidence="7" id="KW-0067">ATP-binding</keyword>
<dbReference type="RefSeq" id="WP_218592431.1">
    <property type="nucleotide sequence ID" value="NZ_JADQDE010000130.1"/>
</dbReference>
<name>A0ABS6UCE4_9PSEU</name>
<dbReference type="EMBL" id="JADQDF010000001">
    <property type="protein sequence ID" value="MBW0129916.1"/>
    <property type="molecule type" value="Genomic_DNA"/>
</dbReference>
<feature type="transmembrane region" description="Helical" evidence="9">
    <location>
        <begin position="12"/>
        <end position="29"/>
    </location>
</feature>
<keyword evidence="4" id="KW-0808">Transferase</keyword>
<keyword evidence="12" id="KW-1185">Reference proteome</keyword>
<dbReference type="PANTHER" id="PTHR24421">
    <property type="entry name" value="NITRATE/NITRITE SENSOR PROTEIN NARX-RELATED"/>
    <property type="match status" value="1"/>
</dbReference>
<comment type="caution">
    <text evidence="11">The sequence shown here is derived from an EMBL/GenBank/DDBJ whole genome shotgun (WGS) entry which is preliminary data.</text>
</comment>
<keyword evidence="6 11" id="KW-0418">Kinase</keyword>
<accession>A0ABS6UCE4</accession>
<evidence type="ECO:0000256" key="2">
    <source>
        <dbReference type="ARBA" id="ARBA00012438"/>
    </source>
</evidence>
<evidence type="ECO:0000256" key="1">
    <source>
        <dbReference type="ARBA" id="ARBA00000085"/>
    </source>
</evidence>
<evidence type="ECO:0000256" key="3">
    <source>
        <dbReference type="ARBA" id="ARBA00022553"/>
    </source>
</evidence>
<evidence type="ECO:0000256" key="4">
    <source>
        <dbReference type="ARBA" id="ARBA00022679"/>
    </source>
</evidence>
<dbReference type="InterPro" id="IPR050482">
    <property type="entry name" value="Sensor_HK_TwoCompSys"/>
</dbReference>
<feature type="transmembrane region" description="Helical" evidence="9">
    <location>
        <begin position="41"/>
        <end position="59"/>
    </location>
</feature>
<keyword evidence="9" id="KW-1133">Transmembrane helix</keyword>
<dbReference type="EC" id="2.7.13.3" evidence="2"/>
<evidence type="ECO:0000256" key="8">
    <source>
        <dbReference type="ARBA" id="ARBA00023012"/>
    </source>
</evidence>
<evidence type="ECO:0000256" key="7">
    <source>
        <dbReference type="ARBA" id="ARBA00022840"/>
    </source>
</evidence>
<evidence type="ECO:0000256" key="5">
    <source>
        <dbReference type="ARBA" id="ARBA00022741"/>
    </source>
</evidence>
<evidence type="ECO:0000256" key="9">
    <source>
        <dbReference type="SAM" id="Phobius"/>
    </source>
</evidence>
<keyword evidence="5" id="KW-0547">Nucleotide-binding</keyword>
<evidence type="ECO:0000313" key="11">
    <source>
        <dbReference type="EMBL" id="MBW0129916.1"/>
    </source>
</evidence>
<keyword evidence="9" id="KW-0812">Transmembrane</keyword>
<keyword evidence="9" id="KW-0472">Membrane</keyword>
<evidence type="ECO:0000256" key="6">
    <source>
        <dbReference type="ARBA" id="ARBA00022777"/>
    </source>
</evidence>
<evidence type="ECO:0000259" key="10">
    <source>
        <dbReference type="Pfam" id="PF07730"/>
    </source>
</evidence>
<keyword evidence="3" id="KW-0597">Phosphoprotein</keyword>